<dbReference type="OrthoDB" id="5786149at2"/>
<keyword evidence="5" id="KW-1185">Reference proteome</keyword>
<feature type="domain" description="DUF7669" evidence="3">
    <location>
        <begin position="8"/>
        <end position="85"/>
    </location>
</feature>
<dbReference type="PANTHER" id="PTHR38814:SF1">
    <property type="entry name" value="ENDONUCLEASE NUCS"/>
    <property type="match status" value="1"/>
</dbReference>
<dbReference type="InterPro" id="IPR002793">
    <property type="entry name" value="Endonuclease_NucS"/>
</dbReference>
<dbReference type="InterPro" id="IPR048301">
    <property type="entry name" value="NucS_C"/>
</dbReference>
<organism evidence="4 5">
    <name type="scientific">Candidatus Venteria ishoeyi</name>
    <dbReference type="NCBI Taxonomy" id="1899563"/>
    <lineage>
        <taxon>Bacteria</taxon>
        <taxon>Pseudomonadati</taxon>
        <taxon>Pseudomonadota</taxon>
        <taxon>Gammaproteobacteria</taxon>
        <taxon>Thiotrichales</taxon>
        <taxon>Thiotrichaceae</taxon>
        <taxon>Venteria</taxon>
    </lineage>
</organism>
<protein>
    <recommendedName>
        <fullName evidence="6">Endonuclease NucS</fullName>
    </recommendedName>
</protein>
<dbReference type="RefSeq" id="WP_103920814.1">
    <property type="nucleotide sequence ID" value="NZ_FMSV02000515.1"/>
</dbReference>
<dbReference type="AlphaFoldDB" id="A0A1H6FAH9"/>
<reference evidence="4 5" key="1">
    <citation type="submission" date="2016-10" db="EMBL/GenBank/DDBJ databases">
        <authorList>
            <person name="de Groot N.N."/>
        </authorList>
    </citation>
    <scope>NUCLEOTIDE SEQUENCE [LARGE SCALE GENOMIC DNA]</scope>
    <source>
        <strain evidence="4">MBHS1</strain>
    </source>
</reference>
<evidence type="ECO:0000313" key="4">
    <source>
        <dbReference type="EMBL" id="SEH07112.1"/>
    </source>
</evidence>
<evidence type="ECO:0000256" key="1">
    <source>
        <dbReference type="ARBA" id="ARBA00023125"/>
    </source>
</evidence>
<dbReference type="EMBL" id="FMSV02000515">
    <property type="protein sequence ID" value="SEH07112.1"/>
    <property type="molecule type" value="Genomic_DNA"/>
</dbReference>
<dbReference type="Proteomes" id="UP000236724">
    <property type="component" value="Unassembled WGS sequence"/>
</dbReference>
<dbReference type="Gene3D" id="3.40.1350.10">
    <property type="match status" value="1"/>
</dbReference>
<evidence type="ECO:0008006" key="6">
    <source>
        <dbReference type="Google" id="ProtNLM"/>
    </source>
</evidence>
<evidence type="ECO:0000313" key="5">
    <source>
        <dbReference type="Proteomes" id="UP000236724"/>
    </source>
</evidence>
<dbReference type="Pfam" id="PF24706">
    <property type="entry name" value="DUF7669"/>
    <property type="match status" value="1"/>
</dbReference>
<feature type="domain" description="Endonuclease NucS C-terminal" evidence="2">
    <location>
        <begin position="122"/>
        <end position="219"/>
    </location>
</feature>
<dbReference type="CDD" id="cd22341">
    <property type="entry name" value="NucS-like"/>
    <property type="match status" value="1"/>
</dbReference>
<dbReference type="InterPro" id="IPR011856">
    <property type="entry name" value="tRNA_endonuc-like_dom_sf"/>
</dbReference>
<dbReference type="GO" id="GO:0004519">
    <property type="term" value="F:endonuclease activity"/>
    <property type="evidence" value="ECO:0007669"/>
    <property type="project" value="InterPro"/>
</dbReference>
<dbReference type="InterPro" id="IPR056086">
    <property type="entry name" value="DUF7669"/>
</dbReference>
<evidence type="ECO:0000259" key="2">
    <source>
        <dbReference type="Pfam" id="PF01939"/>
    </source>
</evidence>
<dbReference type="Pfam" id="PF01939">
    <property type="entry name" value="NucS_C"/>
    <property type="match status" value="1"/>
</dbReference>
<dbReference type="PANTHER" id="PTHR38814">
    <property type="entry name" value="ENDONUCLEASE NUCS"/>
    <property type="match status" value="1"/>
</dbReference>
<name>A0A1H6FAH9_9GAMM</name>
<dbReference type="GO" id="GO:0003677">
    <property type="term" value="F:DNA binding"/>
    <property type="evidence" value="ECO:0007669"/>
    <property type="project" value="UniProtKB-KW"/>
</dbReference>
<proteinExistence type="predicted"/>
<gene>
    <name evidence="4" type="ORF">MBHS_02981</name>
</gene>
<accession>A0A1H6FAH9</accession>
<evidence type="ECO:0000259" key="3">
    <source>
        <dbReference type="Pfam" id="PF24706"/>
    </source>
</evidence>
<keyword evidence="1" id="KW-0238">DNA-binding</keyword>
<sequence length="245" mass="28281">MAIYEKSTRLLMKDMVDDFAMKKGDRITKNQAIAWFNDKYPKIKQGTITAHLVRMSTNAKSRFHYSAKPIEDDLFYQIDGSTYRLYDVQNDPYPLVKVEVISEDNSKNESDVKEDNAEFAYEKDLQNFLSKNLTLIEPGLRLFEEEGITGIEYPVGGRYIDILALDKNNNYVVIELKVSRGYDRVIGQLLRYVSWIKKHQAEEGQDVRGIIIAREISEDLSLACDGLNNVELFEYQLSITLNKVE</sequence>